<keyword evidence="7" id="KW-1185">Reference proteome</keyword>
<reference evidence="6" key="2">
    <citation type="submission" date="2025-08" db="UniProtKB">
        <authorList>
            <consortium name="Ensembl"/>
        </authorList>
    </citation>
    <scope>IDENTIFICATION</scope>
</reference>
<feature type="domain" description="Cadherin prodomain" evidence="5">
    <location>
        <begin position="44"/>
        <end position="72"/>
    </location>
</feature>
<evidence type="ECO:0000256" key="3">
    <source>
        <dbReference type="ARBA" id="ARBA00022889"/>
    </source>
</evidence>
<dbReference type="Pfam" id="PF08758">
    <property type="entry name" value="Cadherin_pro"/>
    <property type="match status" value="1"/>
</dbReference>
<dbReference type="Ensembl" id="ENSSFOT00015083035.1">
    <property type="protein sequence ID" value="ENSSFOP00015064873.1"/>
    <property type="gene ID" value="ENSSFOG00015028748.1"/>
</dbReference>
<dbReference type="GO" id="GO:0007155">
    <property type="term" value="P:cell adhesion"/>
    <property type="evidence" value="ECO:0007669"/>
    <property type="project" value="UniProtKB-KW"/>
</dbReference>
<evidence type="ECO:0000313" key="6">
    <source>
        <dbReference type="Ensembl" id="ENSSFOP00015064873.1"/>
    </source>
</evidence>
<protein>
    <recommendedName>
        <fullName evidence="5">Cadherin prodomain domain-containing protein</fullName>
    </recommendedName>
</protein>
<sequence>MREPGRKTAGKACAVAGNLGSGCCVQQKCLHCSAGRISLSLAPPCRPGFSESFYTVFVSRDILQGQSILKGKVESLFAKCVCFFIPPHSLDIWRWCAGMFV</sequence>
<dbReference type="OrthoDB" id="8913110at2759"/>
<dbReference type="InterPro" id="IPR014868">
    <property type="entry name" value="Cadherin_pro_dom"/>
</dbReference>
<reference evidence="6 7" key="1">
    <citation type="submission" date="2019-04" db="EMBL/GenBank/DDBJ databases">
        <authorList>
            <consortium name="Wellcome Sanger Institute Data Sharing"/>
        </authorList>
    </citation>
    <scope>NUCLEOTIDE SEQUENCE [LARGE SCALE GENOMIC DNA]</scope>
</reference>
<proteinExistence type="predicted"/>
<comment type="subcellular location">
    <subcellularLocation>
        <location evidence="1">Cell membrane</location>
    </subcellularLocation>
</comment>
<reference evidence="6" key="3">
    <citation type="submission" date="2025-09" db="UniProtKB">
        <authorList>
            <consortium name="Ensembl"/>
        </authorList>
    </citation>
    <scope>IDENTIFICATION</scope>
</reference>
<evidence type="ECO:0000259" key="5">
    <source>
        <dbReference type="Pfam" id="PF08758"/>
    </source>
</evidence>
<keyword evidence="2" id="KW-1003">Cell membrane</keyword>
<dbReference type="Proteomes" id="UP000694397">
    <property type="component" value="Chromosome 2"/>
</dbReference>
<evidence type="ECO:0000313" key="7">
    <source>
        <dbReference type="Proteomes" id="UP000694397"/>
    </source>
</evidence>
<evidence type="ECO:0000256" key="1">
    <source>
        <dbReference type="ARBA" id="ARBA00004236"/>
    </source>
</evidence>
<keyword evidence="2" id="KW-0472">Membrane</keyword>
<dbReference type="GeneTree" id="ENSGT00940000177296"/>
<organism evidence="6 7">
    <name type="scientific">Scleropages formosus</name>
    <name type="common">Asian bonytongue</name>
    <name type="synonym">Osteoglossum formosum</name>
    <dbReference type="NCBI Taxonomy" id="113540"/>
    <lineage>
        <taxon>Eukaryota</taxon>
        <taxon>Metazoa</taxon>
        <taxon>Chordata</taxon>
        <taxon>Craniata</taxon>
        <taxon>Vertebrata</taxon>
        <taxon>Euteleostomi</taxon>
        <taxon>Actinopterygii</taxon>
        <taxon>Neopterygii</taxon>
        <taxon>Teleostei</taxon>
        <taxon>Osteoglossocephala</taxon>
        <taxon>Osteoglossomorpha</taxon>
        <taxon>Osteoglossiformes</taxon>
        <taxon>Osteoglossidae</taxon>
        <taxon>Scleropages</taxon>
    </lineage>
</organism>
<name>A0A8C9VUH6_SCLFO</name>
<evidence type="ECO:0000256" key="4">
    <source>
        <dbReference type="ARBA" id="ARBA00023180"/>
    </source>
</evidence>
<dbReference type="GO" id="GO:0005886">
    <property type="term" value="C:plasma membrane"/>
    <property type="evidence" value="ECO:0007669"/>
    <property type="project" value="UniProtKB-SubCell"/>
</dbReference>
<accession>A0A8C9VUH6</accession>
<keyword evidence="3" id="KW-0130">Cell adhesion</keyword>
<evidence type="ECO:0000256" key="2">
    <source>
        <dbReference type="ARBA" id="ARBA00022475"/>
    </source>
</evidence>
<keyword evidence="4" id="KW-0325">Glycoprotein</keyword>
<dbReference type="PROSITE" id="PS51257">
    <property type="entry name" value="PROKAR_LIPOPROTEIN"/>
    <property type="match status" value="1"/>
</dbReference>
<dbReference type="AlphaFoldDB" id="A0A8C9VUH6"/>